<dbReference type="Proteomes" id="UP000234681">
    <property type="component" value="Chromosome 3"/>
</dbReference>
<dbReference type="AlphaFoldDB" id="A6HM26"/>
<feature type="non-terminal residue" evidence="1">
    <location>
        <position position="29"/>
    </location>
</feature>
<accession>A6HM26</accession>
<sequence>MPKRISKKKKACLSIFMKIMLIFVDFLKV</sequence>
<protein>
    <submittedName>
        <fullName evidence="1">RCG26994</fullName>
    </submittedName>
</protein>
<reference evidence="2" key="1">
    <citation type="submission" date="2005-09" db="EMBL/GenBank/DDBJ databases">
        <authorList>
            <person name="Mural R.J."/>
            <person name="Li P.W."/>
            <person name="Adams M.D."/>
            <person name="Amanatides P.G."/>
            <person name="Baden-Tillson H."/>
            <person name="Barnstead M."/>
            <person name="Chin S.H."/>
            <person name="Dew I."/>
            <person name="Evans C.A."/>
            <person name="Ferriera S."/>
            <person name="Flanigan M."/>
            <person name="Fosler C."/>
            <person name="Glodek A."/>
            <person name="Gu Z."/>
            <person name="Holt R.A."/>
            <person name="Jennings D."/>
            <person name="Kraft C.L."/>
            <person name="Lu F."/>
            <person name="Nguyen T."/>
            <person name="Nusskern D.R."/>
            <person name="Pfannkoch C.M."/>
            <person name="Sitter C."/>
            <person name="Sutton G.G."/>
            <person name="Venter J.C."/>
            <person name="Wang Z."/>
            <person name="Woodage T."/>
            <person name="Zheng X.H."/>
            <person name="Zhong F."/>
        </authorList>
    </citation>
    <scope>NUCLEOTIDE SEQUENCE [LARGE SCALE GENOMIC DNA]</scope>
    <source>
        <strain>BN</strain>
        <strain evidence="2">Sprague-Dawley</strain>
    </source>
</reference>
<dbReference type="EMBL" id="CH473949">
    <property type="protein sequence ID" value="EDL79077.1"/>
    <property type="molecule type" value="Genomic_DNA"/>
</dbReference>
<name>A6HM26_RAT</name>
<evidence type="ECO:0000313" key="1">
    <source>
        <dbReference type="EMBL" id="EDL79077.1"/>
    </source>
</evidence>
<proteinExistence type="predicted"/>
<gene>
    <name evidence="1" type="ORF">rCG_26994</name>
</gene>
<organism evidence="1 2">
    <name type="scientific">Rattus norvegicus</name>
    <name type="common">Rat</name>
    <dbReference type="NCBI Taxonomy" id="10116"/>
    <lineage>
        <taxon>Eukaryota</taxon>
        <taxon>Metazoa</taxon>
        <taxon>Chordata</taxon>
        <taxon>Craniata</taxon>
        <taxon>Vertebrata</taxon>
        <taxon>Euteleostomi</taxon>
        <taxon>Mammalia</taxon>
        <taxon>Eutheria</taxon>
        <taxon>Euarchontoglires</taxon>
        <taxon>Glires</taxon>
        <taxon>Rodentia</taxon>
        <taxon>Myomorpha</taxon>
        <taxon>Muroidea</taxon>
        <taxon>Muridae</taxon>
        <taxon>Murinae</taxon>
        <taxon>Rattus</taxon>
    </lineage>
</organism>
<evidence type="ECO:0000313" key="2">
    <source>
        <dbReference type="Proteomes" id="UP000234681"/>
    </source>
</evidence>